<dbReference type="InterPro" id="IPR018494">
    <property type="entry name" value="Oxysterol-bd_CS"/>
</dbReference>
<keyword evidence="5" id="KW-0677">Repeat</keyword>
<evidence type="ECO:0000256" key="11">
    <source>
        <dbReference type="PROSITE-ProRule" id="PRU00023"/>
    </source>
</evidence>
<evidence type="ECO:0000313" key="18">
    <source>
        <dbReference type="EMBL" id="CCJ30877.1"/>
    </source>
</evidence>
<dbReference type="Pfam" id="PF00627">
    <property type="entry name" value="UBA"/>
    <property type="match status" value="2"/>
</dbReference>
<dbReference type="Pfam" id="PF13857">
    <property type="entry name" value="Ank_5"/>
    <property type="match status" value="1"/>
</dbReference>
<dbReference type="Gene3D" id="1.25.40.20">
    <property type="entry name" value="Ankyrin repeat-containing domain"/>
    <property type="match status" value="2"/>
</dbReference>
<accession>L0PF98</accession>
<evidence type="ECO:0000256" key="12">
    <source>
        <dbReference type="RuleBase" id="RU003844"/>
    </source>
</evidence>
<evidence type="ECO:0000256" key="2">
    <source>
        <dbReference type="ARBA" id="ARBA00008842"/>
    </source>
</evidence>
<evidence type="ECO:0000256" key="9">
    <source>
        <dbReference type="ARBA" id="ARBA00023204"/>
    </source>
</evidence>
<keyword evidence="11" id="KW-0040">ANK repeat</keyword>
<dbReference type="Proteomes" id="UP000010422">
    <property type="component" value="Unassembled WGS sequence"/>
</dbReference>
<dbReference type="Pfam" id="PF00240">
    <property type="entry name" value="ubiquitin"/>
    <property type="match status" value="1"/>
</dbReference>
<feature type="domain" description="PH" evidence="15">
    <location>
        <begin position="277"/>
        <end position="369"/>
    </location>
</feature>
<dbReference type="InterPro" id="IPR036770">
    <property type="entry name" value="Ankyrin_rpt-contain_sf"/>
</dbReference>
<keyword evidence="13" id="KW-0175">Coiled coil</keyword>
<dbReference type="NCBIfam" id="TIGR00601">
    <property type="entry name" value="rad23"/>
    <property type="match status" value="1"/>
</dbReference>
<dbReference type="SUPFAM" id="SSF50729">
    <property type="entry name" value="PH domain-like"/>
    <property type="match status" value="1"/>
</dbReference>
<dbReference type="Gene3D" id="2.30.29.30">
    <property type="entry name" value="Pleckstrin-homology domain (PH domain)/Phosphotyrosine-binding domain (PTB)"/>
    <property type="match status" value="1"/>
</dbReference>
<dbReference type="InterPro" id="IPR029071">
    <property type="entry name" value="Ubiquitin-like_domsf"/>
</dbReference>
<dbReference type="Pfam" id="PF09280">
    <property type="entry name" value="XPC-binding"/>
    <property type="match status" value="1"/>
</dbReference>
<dbReference type="GO" id="GO:0043161">
    <property type="term" value="P:proteasome-mediated ubiquitin-dependent protein catabolic process"/>
    <property type="evidence" value="ECO:0007669"/>
    <property type="project" value="InterPro"/>
</dbReference>
<dbReference type="GO" id="GO:0006897">
    <property type="term" value="P:endocytosis"/>
    <property type="evidence" value="ECO:0007669"/>
    <property type="project" value="TreeGrafter"/>
</dbReference>
<dbReference type="CDD" id="cd14281">
    <property type="entry name" value="UBA2_Rad23_like"/>
    <property type="match status" value="1"/>
</dbReference>
<feature type="region of interest" description="Disordered" evidence="14">
    <location>
        <begin position="1219"/>
        <end position="1250"/>
    </location>
</feature>
<dbReference type="SMART" id="SM00248">
    <property type="entry name" value="ANK"/>
    <property type="match status" value="3"/>
</dbReference>
<dbReference type="PROSITE" id="PS50030">
    <property type="entry name" value="UBA"/>
    <property type="match status" value="2"/>
</dbReference>
<dbReference type="FunFam" id="2.40.160.120:FF:000001">
    <property type="entry name" value="Oxysterol-binding protein"/>
    <property type="match status" value="1"/>
</dbReference>
<dbReference type="Pfam" id="PF00169">
    <property type="entry name" value="PH"/>
    <property type="match status" value="1"/>
</dbReference>
<feature type="domain" description="UBA" evidence="16">
    <location>
        <begin position="1358"/>
        <end position="1394"/>
    </location>
</feature>
<dbReference type="PRINTS" id="PR01839">
    <property type="entry name" value="RAD23PROTEIN"/>
</dbReference>
<gene>
    <name evidence="18" type="ORF">PNEJI1_000329</name>
</gene>
<feature type="region of interest" description="Disordered" evidence="14">
    <location>
        <begin position="1124"/>
        <end position="1159"/>
    </location>
</feature>
<dbReference type="PRINTS" id="PR01415">
    <property type="entry name" value="ANKYRIN"/>
</dbReference>
<dbReference type="GO" id="GO:0097038">
    <property type="term" value="C:perinuclear endoplasmic reticulum"/>
    <property type="evidence" value="ECO:0007669"/>
    <property type="project" value="TreeGrafter"/>
</dbReference>
<evidence type="ECO:0000256" key="7">
    <source>
        <dbReference type="ARBA" id="ARBA00023055"/>
    </source>
</evidence>
<dbReference type="PROSITE" id="PS50088">
    <property type="entry name" value="ANK_REPEAT"/>
    <property type="match status" value="2"/>
</dbReference>
<keyword evidence="7" id="KW-0445">Lipid transport</keyword>
<dbReference type="SMART" id="SM00213">
    <property type="entry name" value="UBQ"/>
    <property type="match status" value="1"/>
</dbReference>
<dbReference type="SUPFAM" id="SSF54236">
    <property type="entry name" value="Ubiquitin-like"/>
    <property type="match status" value="1"/>
</dbReference>
<dbReference type="GO" id="GO:0006887">
    <property type="term" value="P:exocytosis"/>
    <property type="evidence" value="ECO:0007669"/>
    <property type="project" value="TreeGrafter"/>
</dbReference>
<dbReference type="GO" id="GO:0030011">
    <property type="term" value="P:maintenance of cell polarity"/>
    <property type="evidence" value="ECO:0007669"/>
    <property type="project" value="TreeGrafter"/>
</dbReference>
<evidence type="ECO:0000256" key="14">
    <source>
        <dbReference type="SAM" id="MobiDB-lite"/>
    </source>
</evidence>
<dbReference type="InterPro" id="IPR002110">
    <property type="entry name" value="Ankyrin_rpt"/>
</dbReference>
<dbReference type="InterPro" id="IPR036353">
    <property type="entry name" value="XPC-bd_sf"/>
</dbReference>
<dbReference type="Pfam" id="PF01237">
    <property type="entry name" value="Oxysterol_BP"/>
    <property type="match status" value="1"/>
</dbReference>
<dbReference type="GO" id="GO:0120009">
    <property type="term" value="P:intermembrane lipid transfer"/>
    <property type="evidence" value="ECO:0007669"/>
    <property type="project" value="UniProtKB-ARBA"/>
</dbReference>
<evidence type="ECO:0000256" key="13">
    <source>
        <dbReference type="SAM" id="Coils"/>
    </source>
</evidence>
<proteinExistence type="inferred from homology"/>
<dbReference type="InterPro" id="IPR015940">
    <property type="entry name" value="UBA"/>
</dbReference>
<dbReference type="InterPro" id="IPR000626">
    <property type="entry name" value="Ubiquitin-like_dom"/>
</dbReference>
<feature type="repeat" description="ANK" evidence="11">
    <location>
        <begin position="211"/>
        <end position="243"/>
    </location>
</feature>
<dbReference type="SUPFAM" id="SSF48403">
    <property type="entry name" value="Ankyrin repeat"/>
    <property type="match status" value="1"/>
</dbReference>
<dbReference type="GO" id="GO:0043130">
    <property type="term" value="F:ubiquitin binding"/>
    <property type="evidence" value="ECO:0007669"/>
    <property type="project" value="UniProtKB-ARBA"/>
</dbReference>
<dbReference type="FunCoup" id="L0PF98">
    <property type="interactions" value="236"/>
</dbReference>
<comment type="caution">
    <text evidence="18">The sequence shown here is derived from an EMBL/GenBank/DDBJ whole genome shotgun (WGS) entry which is preliminary data.</text>
</comment>
<evidence type="ECO:0000259" key="15">
    <source>
        <dbReference type="PROSITE" id="PS50003"/>
    </source>
</evidence>
<dbReference type="InterPro" id="IPR009060">
    <property type="entry name" value="UBA-like_sf"/>
</dbReference>
<dbReference type="PROSITE" id="PS50053">
    <property type="entry name" value="UBIQUITIN_2"/>
    <property type="match status" value="1"/>
</dbReference>
<feature type="coiled-coil region" evidence="13">
    <location>
        <begin position="510"/>
        <end position="551"/>
    </location>
</feature>
<organism evidence="19">
    <name type="scientific">Pneumocystis jirovecii</name>
    <name type="common">Human pneumocystis pneumonia agent</name>
    <dbReference type="NCBI Taxonomy" id="42068"/>
    <lineage>
        <taxon>Eukaryota</taxon>
        <taxon>Fungi</taxon>
        <taxon>Dikarya</taxon>
        <taxon>Ascomycota</taxon>
        <taxon>Taphrinomycotina</taxon>
        <taxon>Pneumocystomycetes</taxon>
        <taxon>Pneumocystaceae</taxon>
        <taxon>Pneumocystis</taxon>
    </lineage>
</organism>
<dbReference type="SUPFAM" id="SSF46934">
    <property type="entry name" value="UBA-like"/>
    <property type="match status" value="2"/>
</dbReference>
<dbReference type="FunFam" id="3.10.20.90:FF:000254">
    <property type="entry name" value="UV excision repair protein Rad23"/>
    <property type="match status" value="1"/>
</dbReference>
<dbReference type="InterPro" id="IPR011993">
    <property type="entry name" value="PH-like_dom_sf"/>
</dbReference>
<dbReference type="GO" id="GO:0005886">
    <property type="term" value="C:plasma membrane"/>
    <property type="evidence" value="ECO:0007669"/>
    <property type="project" value="TreeGrafter"/>
</dbReference>
<feature type="repeat" description="ANK" evidence="11">
    <location>
        <begin position="112"/>
        <end position="135"/>
    </location>
</feature>
<dbReference type="InParanoid" id="L0PF98"/>
<dbReference type="STRING" id="1209962.L0PF98"/>
<evidence type="ECO:0000256" key="10">
    <source>
        <dbReference type="ARBA" id="ARBA00023242"/>
    </source>
</evidence>
<dbReference type="InterPro" id="IPR004806">
    <property type="entry name" value="Rad23"/>
</dbReference>
<dbReference type="PROSITE" id="PS50003">
    <property type="entry name" value="PH_DOMAIN"/>
    <property type="match status" value="1"/>
</dbReference>
<sequence length="1394" mass="159270">MKIIDKEQLSDKTEDLMLINALDLSRKVGTEESLKTFRLLEAFRLGDTQAVDKWFFAYEKDLIEDCTRTPSSSIKAFDLFSPLILAVQCASISIVEHILSKSIVDVNYKDDHGNTALHLAAHMGRFDVVKMLLRNVNVNDTILNNNKKQAYELCTSPEIYHYMTAERARFIEETEETFSQFLYAKKYDDIRKLLECSRVCALLDLNKTDKNGSTFLHEVVKQNDLEILQILLDHGADPSKKDKTGKTPADIAKDDAVKRKLMMYSSDNVVVTFPGEPIYMSGYMDKWTNYKSGYKKRWFVLKNGCLIFIDDADTECRGSINMRTARINYGSGDKRAFEILCYDSVKYSVKVMHPSEARKWVWALTNSIQWAKDENVTIIDETPKFLSKELDLPLLKERELLFSSQHLYSNDLDGYESSETGEPGEFYRDNFLITINSSKIQLNILEQMFEEILSNFDFSEKNFDAKVQSSIETFQQSINTLREALGNLDKIFLDGEKYWKKMVNKEKRMRILWEENMQKLASEQEEIEKNLQSVENQRRRTKKALREAHRRLVLTPKIMRTEYDENKNDDESRTEGYSLDLSMSILYLLNTDLEGDFSDTDDSSTTDEFFDVGTPLDIKMDKSLLLNANKDAMEIELSYHGYEDPFRLKLDLIDDRPKLSLWGNMVGKDVTKITLPVSFNEATSLLQRVAEDMEYIDLIDIAVTLPESCDRMLYVAAFAISEYSSTINRIAKPFNPLLGETFEYCRPDKHYRFVVEQVSHHPPISAAHAESSNWEYWGESRVSSRFCGRSFDINPLGTWFLKLRNNSGLDELYTWKKVTTSVVGIITGFPTVDNFGEMLIKNHTIGDVCSVDFKRRGWRGDGAYEIHGVVKDSKGTVRWNIGGHWNDKLYAKRVSGSSSMTDTALLLWEIHERPPAPFNLTPFAITLNALPESLKRWLPPTDTRLRPDQRAMENGYYEFAAKEKERLENKQRASRKERELKGENYVPRWFQKSINEITGDEQWLFGGEYWKIREKLGSKNIKASIHDWGPKLQKNISGRMKLTFKDLKQQKFTIDNVDPRCTILQVKEMIQEVQGHDLKHQKLIYSGKILLDSNTVESYDIKEKDFIVCMVQKPKQVPSASIVAESTVSTNQSDPKASAPETSLPSVPGTSVSSSSETFNDPNSLVVGLLCDTAIKNMMEMGYERTQVENAMRAAFNNPDRAVEYLLTGIPEHLSRELLQQSSSSQQVSRAQQIVQSTPTSTPTSTPSRSENLFELAAQVSQQGRERLNTSSGNSLMGSNNAESLAFLRNNPQFLMLRRLVQTQPQMLESVLQQLGQGNLQLATLINQNSDAFLQLLSEGMEGDGTAAMPNIVQLQLTEEERQAIERLEALGFSHGVVVQAYFACDKNEEVSFV</sequence>
<keyword evidence="8" id="KW-0446">Lipid-binding</keyword>
<dbReference type="InterPro" id="IPR006636">
    <property type="entry name" value="STI1_HS-bd"/>
</dbReference>
<dbReference type="PROSITE" id="PS01013">
    <property type="entry name" value="OSBP"/>
    <property type="match status" value="1"/>
</dbReference>
<evidence type="ECO:0000313" key="19">
    <source>
        <dbReference type="Proteomes" id="UP000010422"/>
    </source>
</evidence>
<dbReference type="SUPFAM" id="SSF144000">
    <property type="entry name" value="Oxysterol-binding protein-like"/>
    <property type="match status" value="1"/>
</dbReference>
<dbReference type="FunFam" id="1.10.8.10:FF:000002">
    <property type="entry name" value="UV excision repair protein RAD23 homolog"/>
    <property type="match status" value="1"/>
</dbReference>
<evidence type="ECO:0000256" key="6">
    <source>
        <dbReference type="ARBA" id="ARBA00022763"/>
    </source>
</evidence>
<evidence type="ECO:0000256" key="3">
    <source>
        <dbReference type="ARBA" id="ARBA00022448"/>
    </source>
</evidence>
<dbReference type="GO" id="GO:0005829">
    <property type="term" value="C:cytosol"/>
    <property type="evidence" value="ECO:0007669"/>
    <property type="project" value="TreeGrafter"/>
</dbReference>
<dbReference type="GO" id="GO:0006289">
    <property type="term" value="P:nucleotide-excision repair"/>
    <property type="evidence" value="ECO:0007669"/>
    <property type="project" value="InterPro"/>
</dbReference>
<dbReference type="Gene3D" id="1.10.8.10">
    <property type="entry name" value="DNA helicase RuvA subunit, C-terminal domain"/>
    <property type="match status" value="2"/>
</dbReference>
<keyword evidence="6" id="KW-0227">DNA damage</keyword>
<dbReference type="EMBL" id="CAKM01000270">
    <property type="protein sequence ID" value="CCJ30877.1"/>
    <property type="molecule type" value="Genomic_DNA"/>
</dbReference>
<dbReference type="Gene3D" id="3.10.20.90">
    <property type="entry name" value="Phosphatidylinositol 3-kinase Catalytic Subunit, Chain A, domain 1"/>
    <property type="match status" value="1"/>
</dbReference>
<dbReference type="GO" id="GO:0032934">
    <property type="term" value="F:sterol binding"/>
    <property type="evidence" value="ECO:0007669"/>
    <property type="project" value="TreeGrafter"/>
</dbReference>
<dbReference type="PROSITE" id="PS50297">
    <property type="entry name" value="ANK_REP_REGION"/>
    <property type="match status" value="2"/>
</dbReference>
<reference evidence="18 19" key="1">
    <citation type="journal article" date="2012" name="MBio">
        <title>De novo assembly of the Pneumocystis jirovecii genome from a single bronchoalveolar lavage fluid specimen from a patient.</title>
        <authorList>
            <person name="Cisse O.H."/>
            <person name="Pagni M."/>
            <person name="Hauser P.M."/>
        </authorList>
    </citation>
    <scope>NUCLEOTIDE SEQUENCE [LARGE SCALE GENOMIC DNA]</scope>
    <source>
        <strain evidence="18 19">SE8</strain>
    </source>
</reference>
<dbReference type="Gene3D" id="1.10.10.540">
    <property type="entry name" value="XPC-binding domain"/>
    <property type="match status" value="1"/>
</dbReference>
<dbReference type="CDD" id="cd01805">
    <property type="entry name" value="Ubl_Rad23"/>
    <property type="match status" value="1"/>
</dbReference>
<evidence type="ECO:0008006" key="20">
    <source>
        <dbReference type="Google" id="ProtNLM"/>
    </source>
</evidence>
<evidence type="ECO:0000259" key="17">
    <source>
        <dbReference type="PROSITE" id="PS50053"/>
    </source>
</evidence>
<feature type="compositionally biased region" description="Low complexity" evidence="14">
    <location>
        <begin position="1142"/>
        <end position="1156"/>
    </location>
</feature>
<evidence type="ECO:0000256" key="5">
    <source>
        <dbReference type="ARBA" id="ARBA00022737"/>
    </source>
</evidence>
<dbReference type="SMART" id="SM00233">
    <property type="entry name" value="PH"/>
    <property type="match status" value="1"/>
</dbReference>
<dbReference type="GO" id="GO:0034727">
    <property type="term" value="P:piecemeal microautophagy of the nucleus"/>
    <property type="evidence" value="ECO:0007669"/>
    <property type="project" value="TreeGrafter"/>
</dbReference>
<dbReference type="FunFam" id="1.10.8.10:FF:000003">
    <property type="entry name" value="UV excision repair protein RAD23 homolog"/>
    <property type="match status" value="1"/>
</dbReference>
<dbReference type="PANTHER" id="PTHR10972">
    <property type="entry name" value="OXYSTEROL-BINDING PROTEIN-RELATED"/>
    <property type="match status" value="1"/>
</dbReference>
<keyword evidence="9" id="KW-0234">DNA repair</keyword>
<dbReference type="GO" id="GO:0005635">
    <property type="term" value="C:nuclear envelope"/>
    <property type="evidence" value="ECO:0007669"/>
    <property type="project" value="TreeGrafter"/>
</dbReference>
<dbReference type="InterPro" id="IPR015360">
    <property type="entry name" value="XPC-bd"/>
</dbReference>
<dbReference type="SMART" id="SM00165">
    <property type="entry name" value="UBA"/>
    <property type="match status" value="2"/>
</dbReference>
<keyword evidence="4" id="KW-0597">Phosphoprotein</keyword>
<dbReference type="PANTHER" id="PTHR10972:SF205">
    <property type="entry name" value="OXYSTEROL-BINDING PROTEIN 1"/>
    <property type="match status" value="1"/>
</dbReference>
<keyword evidence="10" id="KW-0539">Nucleus</keyword>
<dbReference type="CDD" id="cd14378">
    <property type="entry name" value="UBA1_Rhp23p_like"/>
    <property type="match status" value="1"/>
</dbReference>
<evidence type="ECO:0000256" key="4">
    <source>
        <dbReference type="ARBA" id="ARBA00022553"/>
    </source>
</evidence>
<evidence type="ECO:0000256" key="1">
    <source>
        <dbReference type="ARBA" id="ARBA00004123"/>
    </source>
</evidence>
<dbReference type="InterPro" id="IPR001849">
    <property type="entry name" value="PH_domain"/>
</dbReference>
<dbReference type="Pfam" id="PF12796">
    <property type="entry name" value="Ank_2"/>
    <property type="match status" value="1"/>
</dbReference>
<comment type="similarity">
    <text evidence="2 12">Belongs to the OSBP family.</text>
</comment>
<dbReference type="SUPFAM" id="SSF101238">
    <property type="entry name" value="XPC-binding domain"/>
    <property type="match status" value="1"/>
</dbReference>
<dbReference type="VEuPathDB" id="FungiDB:PNEJI1_000329"/>
<dbReference type="InterPro" id="IPR037239">
    <property type="entry name" value="OSBP_sf"/>
</dbReference>
<comment type="subcellular location">
    <subcellularLocation>
        <location evidence="1">Nucleus</location>
    </subcellularLocation>
</comment>
<dbReference type="Gene3D" id="2.40.160.120">
    <property type="match status" value="1"/>
</dbReference>
<feature type="domain" description="UBA" evidence="16">
    <location>
        <begin position="1169"/>
        <end position="1209"/>
    </location>
</feature>
<name>L0PF98_PNEJI</name>
<feature type="domain" description="Ubiquitin-like" evidence="17">
    <location>
        <begin position="1040"/>
        <end position="1116"/>
    </location>
</feature>
<feature type="compositionally biased region" description="Polar residues" evidence="14">
    <location>
        <begin position="1124"/>
        <end position="1135"/>
    </location>
</feature>
<evidence type="ECO:0000256" key="8">
    <source>
        <dbReference type="ARBA" id="ARBA00023121"/>
    </source>
</evidence>
<dbReference type="GO" id="GO:0003684">
    <property type="term" value="F:damaged DNA binding"/>
    <property type="evidence" value="ECO:0007669"/>
    <property type="project" value="InterPro"/>
</dbReference>
<protein>
    <recommendedName>
        <fullName evidence="20">Oxysterol-binding protein</fullName>
    </recommendedName>
</protein>
<dbReference type="SMART" id="SM00727">
    <property type="entry name" value="STI1"/>
    <property type="match status" value="1"/>
</dbReference>
<dbReference type="InterPro" id="IPR000648">
    <property type="entry name" value="Oxysterol-bd"/>
</dbReference>
<evidence type="ECO:0000259" key="16">
    <source>
        <dbReference type="PROSITE" id="PS50030"/>
    </source>
</evidence>
<keyword evidence="3" id="KW-0813">Transport</keyword>